<dbReference type="InterPro" id="IPR058533">
    <property type="entry name" value="Cation_efflux_TM"/>
</dbReference>
<evidence type="ECO:0000313" key="8">
    <source>
        <dbReference type="EMBL" id="KWV57195.1"/>
    </source>
</evidence>
<feature type="transmembrane region" description="Helical" evidence="6">
    <location>
        <begin position="40"/>
        <end position="59"/>
    </location>
</feature>
<evidence type="ECO:0000259" key="7">
    <source>
        <dbReference type="Pfam" id="PF01545"/>
    </source>
</evidence>
<comment type="subcellular location">
    <subcellularLocation>
        <location evidence="1">Membrane</location>
        <topology evidence="1">Multi-pass membrane protein</topology>
    </subcellularLocation>
</comment>
<dbReference type="InterPro" id="IPR050291">
    <property type="entry name" value="CDF_Transporter"/>
</dbReference>
<comment type="caution">
    <text evidence="8">The sequence shown here is derived from an EMBL/GenBank/DDBJ whole genome shotgun (WGS) entry which is preliminary data.</text>
</comment>
<dbReference type="SUPFAM" id="SSF161111">
    <property type="entry name" value="Cation efflux protein transmembrane domain-like"/>
    <property type="match status" value="1"/>
</dbReference>
<keyword evidence="3 6" id="KW-0812">Transmembrane</keyword>
<feature type="transmembrane region" description="Helical" evidence="6">
    <location>
        <begin position="7"/>
        <end position="28"/>
    </location>
</feature>
<evidence type="ECO:0000256" key="1">
    <source>
        <dbReference type="ARBA" id="ARBA00004141"/>
    </source>
</evidence>
<dbReference type="PANTHER" id="PTHR43840">
    <property type="entry name" value="MITOCHONDRIAL METAL TRANSPORTER 1-RELATED"/>
    <property type="match status" value="1"/>
</dbReference>
<dbReference type="Gene3D" id="1.20.1510.10">
    <property type="entry name" value="Cation efflux protein transmembrane domain"/>
    <property type="match status" value="1"/>
</dbReference>
<feature type="transmembrane region" description="Helical" evidence="6">
    <location>
        <begin position="80"/>
        <end position="110"/>
    </location>
</feature>
<dbReference type="GO" id="GO:0015086">
    <property type="term" value="F:cadmium ion transmembrane transporter activity"/>
    <property type="evidence" value="ECO:0007669"/>
    <property type="project" value="TreeGrafter"/>
</dbReference>
<evidence type="ECO:0000256" key="4">
    <source>
        <dbReference type="ARBA" id="ARBA00022989"/>
    </source>
</evidence>
<evidence type="ECO:0000313" key="9">
    <source>
        <dbReference type="Proteomes" id="UP000068164"/>
    </source>
</evidence>
<protein>
    <submittedName>
        <fullName evidence="8">Cation diffusion facilitator family transporter</fullName>
    </submittedName>
</protein>
<dbReference type="GO" id="GO:0005886">
    <property type="term" value="C:plasma membrane"/>
    <property type="evidence" value="ECO:0007669"/>
    <property type="project" value="TreeGrafter"/>
</dbReference>
<feature type="transmembrane region" description="Helical" evidence="6">
    <location>
        <begin position="184"/>
        <end position="205"/>
    </location>
</feature>
<feature type="domain" description="Cation efflux protein transmembrane" evidence="7">
    <location>
        <begin position="9"/>
        <end position="218"/>
    </location>
</feature>
<keyword evidence="4 6" id="KW-1133">Transmembrane helix</keyword>
<gene>
    <name evidence="8" type="ORF">AS026_31685</name>
</gene>
<organism evidence="8 9">
    <name type="scientific">Rhizobium altiplani</name>
    <dbReference type="NCBI Taxonomy" id="1864509"/>
    <lineage>
        <taxon>Bacteria</taxon>
        <taxon>Pseudomonadati</taxon>
        <taxon>Pseudomonadota</taxon>
        <taxon>Alphaproteobacteria</taxon>
        <taxon>Hyphomicrobiales</taxon>
        <taxon>Rhizobiaceae</taxon>
        <taxon>Rhizobium/Agrobacterium group</taxon>
        <taxon>Rhizobium</taxon>
    </lineage>
</organism>
<evidence type="ECO:0000256" key="5">
    <source>
        <dbReference type="ARBA" id="ARBA00023136"/>
    </source>
</evidence>
<dbReference type="InterPro" id="IPR027469">
    <property type="entry name" value="Cation_efflux_TMD_sf"/>
</dbReference>
<evidence type="ECO:0000256" key="3">
    <source>
        <dbReference type="ARBA" id="ARBA00022692"/>
    </source>
</evidence>
<dbReference type="PANTHER" id="PTHR43840:SF15">
    <property type="entry name" value="MITOCHONDRIAL METAL TRANSPORTER 1-RELATED"/>
    <property type="match status" value="1"/>
</dbReference>
<feature type="transmembrane region" description="Helical" evidence="6">
    <location>
        <begin position="116"/>
        <end position="138"/>
    </location>
</feature>
<name>A0A109JY65_9HYPH</name>
<dbReference type="GO" id="GO:0015093">
    <property type="term" value="F:ferrous iron transmembrane transporter activity"/>
    <property type="evidence" value="ECO:0007669"/>
    <property type="project" value="TreeGrafter"/>
</dbReference>
<keyword evidence="9" id="KW-1185">Reference proteome</keyword>
<evidence type="ECO:0000256" key="2">
    <source>
        <dbReference type="ARBA" id="ARBA00022448"/>
    </source>
</evidence>
<dbReference type="RefSeq" id="WP_062368880.1">
    <property type="nucleotide sequence ID" value="NZ_LNCD01000031.1"/>
</dbReference>
<dbReference type="Pfam" id="PF01545">
    <property type="entry name" value="Cation_efflux"/>
    <property type="match status" value="1"/>
</dbReference>
<evidence type="ECO:0000256" key="6">
    <source>
        <dbReference type="SAM" id="Phobius"/>
    </source>
</evidence>
<accession>A0A109JY65</accession>
<keyword evidence="2" id="KW-0813">Transport</keyword>
<proteinExistence type="predicted"/>
<dbReference type="AlphaFoldDB" id="A0A109JY65"/>
<feature type="transmembrane region" description="Helical" evidence="6">
    <location>
        <begin position="158"/>
        <end position="178"/>
    </location>
</feature>
<dbReference type="Proteomes" id="UP000068164">
    <property type="component" value="Unassembled WGS sequence"/>
</dbReference>
<keyword evidence="5 6" id="KW-0472">Membrane</keyword>
<dbReference type="OrthoDB" id="2388015at2"/>
<dbReference type="EMBL" id="LNCD01000031">
    <property type="protein sequence ID" value="KWV57195.1"/>
    <property type="molecule type" value="Genomic_DNA"/>
</dbReference>
<reference evidence="8 9" key="1">
    <citation type="submission" date="2015-11" db="EMBL/GenBank/DDBJ databases">
        <title>Draft Genome Sequence of the Strain BR 10423 (Rhizobium sp.) isolated from nodules of Mimosa pudica.</title>
        <authorList>
            <person name="Barauna A.C."/>
            <person name="Zilli J.E."/>
            <person name="Simoes-Araujo J.L."/>
            <person name="Reis V.M."/>
            <person name="James E.K."/>
            <person name="Reis F.B.Jr."/>
            <person name="Rouws L.F."/>
            <person name="Passos S.R."/>
            <person name="Gois S.R."/>
        </authorList>
    </citation>
    <scope>NUCLEOTIDE SEQUENCE [LARGE SCALE GENOMIC DNA]</scope>
    <source>
        <strain evidence="8 9">BR10423</strain>
    </source>
</reference>
<dbReference type="GO" id="GO:0006882">
    <property type="term" value="P:intracellular zinc ion homeostasis"/>
    <property type="evidence" value="ECO:0007669"/>
    <property type="project" value="TreeGrafter"/>
</dbReference>
<sequence length="308" mass="33333">MLNEQQFLRISIAATVIVAALGVAFGILSGSFSIAFDGVYSLGDAAMTGLALWVSSLIVKSAQTDALSGRVRNRFTMGFWHLEPIVLMLNGSLLMTVAVYALINAIISILNGGHELHYGVAIIYTAATVLVCAVMAVIGARLNRRLKSDFISLDVKAWIMSGGIALALLIAFVIGLAVQPTPVAWIASYVDPVVLALVCLVMIPLPIGTIWKALTEILLIAPVDLKNHVDNVASETVRRLHFLSYRAYVARVGRATQIELYFIVPKGLPPKTVEDWDALRDEIGNAIGDESTNRWLTIAFTADAEWAE</sequence>
<dbReference type="GO" id="GO:0015341">
    <property type="term" value="F:zinc efflux antiporter activity"/>
    <property type="evidence" value="ECO:0007669"/>
    <property type="project" value="TreeGrafter"/>
</dbReference>